<dbReference type="PANTHER" id="PTHR10566">
    <property type="entry name" value="CHAPERONE-ACTIVITY OF BC1 COMPLEX CABC1 -RELATED"/>
    <property type="match status" value="1"/>
</dbReference>
<keyword evidence="6" id="KW-1185">Reference proteome</keyword>
<feature type="transmembrane region" description="Helical" evidence="2">
    <location>
        <begin position="706"/>
        <end position="726"/>
    </location>
</feature>
<keyword evidence="2" id="KW-0812">Transmembrane</keyword>
<reference evidence="4" key="1">
    <citation type="submission" date="2021-01" db="EMBL/GenBank/DDBJ databases">
        <authorList>
            <person name="Corre E."/>
            <person name="Pelletier E."/>
            <person name="Niang G."/>
            <person name="Scheremetjew M."/>
            <person name="Finn R."/>
            <person name="Kale V."/>
            <person name="Holt S."/>
            <person name="Cochrane G."/>
            <person name="Meng A."/>
            <person name="Brown T."/>
            <person name="Cohen L."/>
        </authorList>
    </citation>
    <scope>NUCLEOTIDE SEQUENCE</scope>
    <source>
        <strain evidence="4">CCMP1756</strain>
    </source>
</reference>
<comment type="similarity">
    <text evidence="1">Belongs to the protein kinase superfamily. ADCK protein kinase family.</text>
</comment>
<feature type="domain" description="ABC1 atypical kinase-like" evidence="3">
    <location>
        <begin position="200"/>
        <end position="344"/>
    </location>
</feature>
<proteinExistence type="inferred from homology"/>
<feature type="domain" description="ABC1 atypical kinase-like" evidence="3">
    <location>
        <begin position="389"/>
        <end position="486"/>
    </location>
</feature>
<evidence type="ECO:0000259" key="3">
    <source>
        <dbReference type="Pfam" id="PF03109"/>
    </source>
</evidence>
<dbReference type="CDD" id="cd05121">
    <property type="entry name" value="ABC1_ADCK3-like"/>
    <property type="match status" value="1"/>
</dbReference>
<evidence type="ECO:0000256" key="2">
    <source>
        <dbReference type="SAM" id="Phobius"/>
    </source>
</evidence>
<dbReference type="EMBL" id="CAKKNE010000004">
    <property type="protein sequence ID" value="CAH0374406.1"/>
    <property type="molecule type" value="Genomic_DNA"/>
</dbReference>
<name>A0A7S3ZKD4_9STRA</name>
<dbReference type="PANTHER" id="PTHR10566:SF113">
    <property type="entry name" value="PROTEIN ACTIVITY OF BC1 COMPLEX KINASE 7, CHLOROPLASTIC"/>
    <property type="match status" value="1"/>
</dbReference>
<dbReference type="OrthoDB" id="427480at2759"/>
<dbReference type="InterPro" id="IPR050154">
    <property type="entry name" value="UbiB_kinase"/>
</dbReference>
<evidence type="ECO:0000313" key="4">
    <source>
        <dbReference type="EMBL" id="CAE0686035.1"/>
    </source>
</evidence>
<evidence type="ECO:0000256" key="1">
    <source>
        <dbReference type="ARBA" id="ARBA00009670"/>
    </source>
</evidence>
<dbReference type="SUPFAM" id="SSF56112">
    <property type="entry name" value="Protein kinase-like (PK-like)"/>
    <property type="match status" value="1"/>
</dbReference>
<evidence type="ECO:0000313" key="5">
    <source>
        <dbReference type="EMBL" id="CAH0374406.1"/>
    </source>
</evidence>
<dbReference type="EMBL" id="HBIW01001712">
    <property type="protein sequence ID" value="CAE0686035.1"/>
    <property type="molecule type" value="Transcribed_RNA"/>
</dbReference>
<dbReference type="Pfam" id="PF03109">
    <property type="entry name" value="ABC1"/>
    <property type="match status" value="2"/>
</dbReference>
<dbReference type="InterPro" id="IPR004147">
    <property type="entry name" value="ABC1_dom"/>
</dbReference>
<accession>A0A7S3ZKD4</accession>
<dbReference type="Proteomes" id="UP000789595">
    <property type="component" value="Unassembled WGS sequence"/>
</dbReference>
<organism evidence="4">
    <name type="scientific">Pelagomonas calceolata</name>
    <dbReference type="NCBI Taxonomy" id="35677"/>
    <lineage>
        <taxon>Eukaryota</taxon>
        <taxon>Sar</taxon>
        <taxon>Stramenopiles</taxon>
        <taxon>Ochrophyta</taxon>
        <taxon>Pelagophyceae</taxon>
        <taxon>Pelagomonadales</taxon>
        <taxon>Pelagomonadaceae</taxon>
        <taxon>Pelagomonas</taxon>
    </lineage>
</organism>
<keyword evidence="2" id="KW-0472">Membrane</keyword>
<sequence length="743" mass="81638">MAKLLIALLAVATAYNPIRPGRTATKLHAATLEREAKVAEAVDAEVDKLVVTPAIEKAVTELVDEECDVIEPEPECLDEEKKEETKGLLRRLMRSSVSGPTGKSATAADIIDGEMLEKGWEKRGGRGSLRRNLEVWKALARCAFKVLKARKGSSEDKTAAATFARDRLLTLGPTFVKLGQVLSTRTDVLPAEYIDVLKSLQDDVPAFSGERAASIVAKELGVSSVDEVFSDFSKEPIAAASLGQVHLGTLKKNGQKVAVKVQRAGLRELFATDLKNLRKLCELLDSVDPKSDGADRSYIDVFDESEKLLYEEIDYLNEAKNADRFREQFKDDPQVRVPEMIYEYVICVPIATPSTPAAPRRRRGGGADLLPARHRRDIPRPRAHSVTTHRYSTPKVLTMEFIESFKLTDIARVEKEGLDRKDLAKRVADTFLYQIVDTAYFHCDPHPGNLAVDTSGNLVYYDFGMMDELSPNVKAGFKEFCFALFEGGPMIDDIQLGVKAKQLVDAVETAGVLAKGADRLSSEQLARYFIRAFKDKQLGKDRSDGPGIKSTLGTELQSLTESQVFRFPSTFTFIFRAIASIDGIGKGLDEDYDLGEFAQPFVTKLIDKVKYGGDNSKKSLAVFGKATGLNAEDVNTALTQPRKIAYLEETMRSIEQGQLKIRVRSLENEMALTRLGTQSSGMTNLLLSSLVLNVASVAKLARIPQLGLFGVAGLLGFSGLSSLLKLSALDKKAAKYTSKEFNS</sequence>
<protein>
    <recommendedName>
        <fullName evidence="3">ABC1 atypical kinase-like domain-containing protein</fullName>
    </recommendedName>
</protein>
<dbReference type="InterPro" id="IPR011009">
    <property type="entry name" value="Kinase-like_dom_sf"/>
</dbReference>
<evidence type="ECO:0000313" key="6">
    <source>
        <dbReference type="Proteomes" id="UP000789595"/>
    </source>
</evidence>
<reference evidence="5" key="2">
    <citation type="submission" date="2021-11" db="EMBL/GenBank/DDBJ databases">
        <authorList>
            <consortium name="Genoscope - CEA"/>
            <person name="William W."/>
        </authorList>
    </citation>
    <scope>NUCLEOTIDE SEQUENCE</scope>
</reference>
<dbReference type="AlphaFoldDB" id="A0A7S3ZKD4"/>
<gene>
    <name evidence="4" type="ORF">PCAL00307_LOCUS1469</name>
    <name evidence="5" type="ORF">PECAL_4P16850</name>
</gene>
<keyword evidence="2" id="KW-1133">Transmembrane helix</keyword>